<evidence type="ECO:0000313" key="1">
    <source>
        <dbReference type="Proteomes" id="UP000887565"/>
    </source>
</evidence>
<name>A0A915IZ85_ROMCU</name>
<proteinExistence type="predicted"/>
<reference evidence="2" key="1">
    <citation type="submission" date="2022-11" db="UniProtKB">
        <authorList>
            <consortium name="WormBaseParasite"/>
        </authorList>
    </citation>
    <scope>IDENTIFICATION</scope>
</reference>
<protein>
    <submittedName>
        <fullName evidence="2">Uncharacterized protein</fullName>
    </submittedName>
</protein>
<sequence length="196" mass="21318">MFILLSSTLKLRCTKSGTTWAAGVVVVVGLANNTMKIEDTILDRLPVGGAGAVPPLANVGVGVTIPTRALLKWPGSESVSLNNREASNLVTSVEGLPRWRRSCPIAGQCRGSFILALSDGTTERNETECDRRNVTKRKGNFRSVRLQVIVGYFPQNYSYLFRPKVNYQAKPLTDPFRSVPSEKASINGPINVPGLM</sequence>
<evidence type="ECO:0000313" key="2">
    <source>
        <dbReference type="WBParaSite" id="nRc.2.0.1.t19018-RA"/>
    </source>
</evidence>
<dbReference type="WBParaSite" id="nRc.2.0.1.t19018-RA">
    <property type="protein sequence ID" value="nRc.2.0.1.t19018-RA"/>
    <property type="gene ID" value="nRc.2.0.1.g19018"/>
</dbReference>
<organism evidence="1 2">
    <name type="scientific">Romanomermis culicivorax</name>
    <name type="common">Nematode worm</name>
    <dbReference type="NCBI Taxonomy" id="13658"/>
    <lineage>
        <taxon>Eukaryota</taxon>
        <taxon>Metazoa</taxon>
        <taxon>Ecdysozoa</taxon>
        <taxon>Nematoda</taxon>
        <taxon>Enoplea</taxon>
        <taxon>Dorylaimia</taxon>
        <taxon>Mermithida</taxon>
        <taxon>Mermithoidea</taxon>
        <taxon>Mermithidae</taxon>
        <taxon>Romanomermis</taxon>
    </lineage>
</organism>
<accession>A0A915IZ85</accession>
<dbReference type="Proteomes" id="UP000887565">
    <property type="component" value="Unplaced"/>
</dbReference>
<dbReference type="AlphaFoldDB" id="A0A915IZ85"/>
<keyword evidence="1" id="KW-1185">Reference proteome</keyword>